<dbReference type="InterPro" id="IPR027417">
    <property type="entry name" value="P-loop_NTPase"/>
</dbReference>
<sequence>MTTSSFSNLPLSPALLRNLDSLGYHEMTTIQAQSLPVILERRDLIAQAKTGSGKTAAFGIGILHKLNPTYFAIQALVLCPTRELADQVAKELRRLARLEDNVKILTLCGGSPMGPQIGSLEHGAHIIVGTPGRIRDHIGRGTINLSTVQTLVLDEADRMVDMGFYEEISGIVSACPKRRQTLLFSATYPDDIRKASAEFLRQPVEVKVEAQHDSGQIEQRFYEVSYDGRNAAVAQLLNHYRPVSTIAFCNTKIHCRELAAQLRDQGFSALALYGELEQRERDEILVQFANQSCSVLVATDVAARGLDIQTLGAVINVDVSKDTEVHIHRIGRTGRGHDKGLALSLCAPNEKKWVKLIEDYQNGPVTWFELNTLEPAEGGALQAPMVTLCIMGGKKDKLRPGDLLGALTGDVGLTKDQVGKISVFEFMTYVALDRRMAKHAFSRLSNGNIKGRNFKMRFISEL</sequence>
<feature type="short sequence motif" description="Q motif" evidence="6">
    <location>
        <begin position="4"/>
        <end position="32"/>
    </location>
</feature>
<dbReference type="PANTHER" id="PTHR47959:SF1">
    <property type="entry name" value="ATP-DEPENDENT RNA HELICASE DBPA"/>
    <property type="match status" value="1"/>
</dbReference>
<evidence type="ECO:0000256" key="4">
    <source>
        <dbReference type="ARBA" id="ARBA00022840"/>
    </source>
</evidence>
<dbReference type="InterPro" id="IPR005580">
    <property type="entry name" value="DbpA/CsdA_RNA-bd_dom"/>
</dbReference>
<dbReference type="AlphaFoldDB" id="A0A840RQI7"/>
<dbReference type="GO" id="GO:0005524">
    <property type="term" value="F:ATP binding"/>
    <property type="evidence" value="ECO:0007669"/>
    <property type="project" value="UniProtKB-KW"/>
</dbReference>
<dbReference type="Gene3D" id="3.40.50.300">
    <property type="entry name" value="P-loop containing nucleotide triphosphate hydrolases"/>
    <property type="match status" value="2"/>
</dbReference>
<dbReference type="GO" id="GO:0005829">
    <property type="term" value="C:cytosol"/>
    <property type="evidence" value="ECO:0007669"/>
    <property type="project" value="TreeGrafter"/>
</dbReference>
<dbReference type="Pfam" id="PF03880">
    <property type="entry name" value="DbpA"/>
    <property type="match status" value="1"/>
</dbReference>
<dbReference type="CDD" id="cd18787">
    <property type="entry name" value="SF2_C_DEAD"/>
    <property type="match status" value="1"/>
</dbReference>
<dbReference type="InterPro" id="IPR014014">
    <property type="entry name" value="RNA_helicase_DEAD_Q_motif"/>
</dbReference>
<dbReference type="Gene3D" id="3.30.70.330">
    <property type="match status" value="1"/>
</dbReference>
<organism evidence="11 12">
    <name type="scientific">Glaciimonas immobilis</name>
    <dbReference type="NCBI Taxonomy" id="728004"/>
    <lineage>
        <taxon>Bacteria</taxon>
        <taxon>Pseudomonadati</taxon>
        <taxon>Pseudomonadota</taxon>
        <taxon>Betaproteobacteria</taxon>
        <taxon>Burkholderiales</taxon>
        <taxon>Oxalobacteraceae</taxon>
        <taxon>Glaciimonas</taxon>
    </lineage>
</organism>
<dbReference type="PANTHER" id="PTHR47959">
    <property type="entry name" value="ATP-DEPENDENT RNA HELICASE RHLE-RELATED"/>
    <property type="match status" value="1"/>
</dbReference>
<keyword evidence="12" id="KW-1185">Reference proteome</keyword>
<name>A0A840RQI7_9BURK</name>
<dbReference type="EC" id="3.6.4.13" evidence="11"/>
<evidence type="ECO:0000256" key="1">
    <source>
        <dbReference type="ARBA" id="ARBA00022741"/>
    </source>
</evidence>
<dbReference type="InterPro" id="IPR014001">
    <property type="entry name" value="Helicase_ATP-bd"/>
</dbReference>
<dbReference type="InterPro" id="IPR050079">
    <property type="entry name" value="DEAD_box_RNA_helicase"/>
</dbReference>
<proteinExistence type="inferred from homology"/>
<dbReference type="SMART" id="SM00490">
    <property type="entry name" value="HELICc"/>
    <property type="match status" value="1"/>
</dbReference>
<dbReference type="SUPFAM" id="SSF52540">
    <property type="entry name" value="P-loop containing nucleoside triphosphate hydrolases"/>
    <property type="match status" value="1"/>
</dbReference>
<evidence type="ECO:0000259" key="9">
    <source>
        <dbReference type="PROSITE" id="PS51194"/>
    </source>
</evidence>
<dbReference type="PROSITE" id="PS51195">
    <property type="entry name" value="Q_MOTIF"/>
    <property type="match status" value="1"/>
</dbReference>
<dbReference type="Proteomes" id="UP000571084">
    <property type="component" value="Unassembled WGS sequence"/>
</dbReference>
<dbReference type="InterPro" id="IPR044742">
    <property type="entry name" value="DEAD/DEAH_RhlB"/>
</dbReference>
<evidence type="ECO:0000256" key="2">
    <source>
        <dbReference type="ARBA" id="ARBA00022801"/>
    </source>
</evidence>
<feature type="domain" description="Helicase ATP-binding" evidence="8">
    <location>
        <begin position="35"/>
        <end position="206"/>
    </location>
</feature>
<dbReference type="GO" id="GO:0016787">
    <property type="term" value="F:hydrolase activity"/>
    <property type="evidence" value="ECO:0007669"/>
    <property type="project" value="UniProtKB-KW"/>
</dbReference>
<keyword evidence="2 7" id="KW-0378">Hydrolase</keyword>
<dbReference type="InterPro" id="IPR000629">
    <property type="entry name" value="RNA-helicase_DEAD-box_CS"/>
</dbReference>
<keyword evidence="3 7" id="KW-0347">Helicase</keyword>
<evidence type="ECO:0000313" key="11">
    <source>
        <dbReference type="EMBL" id="MBB5198984.1"/>
    </source>
</evidence>
<comment type="caution">
    <text evidence="11">The sequence shown here is derived from an EMBL/GenBank/DDBJ whole genome shotgun (WGS) entry which is preliminary data.</text>
</comment>
<feature type="domain" description="DEAD-box RNA helicase Q" evidence="10">
    <location>
        <begin position="4"/>
        <end position="32"/>
    </location>
</feature>
<dbReference type="SMART" id="SM00487">
    <property type="entry name" value="DEXDc"/>
    <property type="match status" value="1"/>
</dbReference>
<evidence type="ECO:0000256" key="5">
    <source>
        <dbReference type="ARBA" id="ARBA00038437"/>
    </source>
</evidence>
<evidence type="ECO:0000313" key="12">
    <source>
        <dbReference type="Proteomes" id="UP000571084"/>
    </source>
</evidence>
<dbReference type="EMBL" id="JACHHQ010000001">
    <property type="protein sequence ID" value="MBB5198984.1"/>
    <property type="molecule type" value="Genomic_DNA"/>
</dbReference>
<dbReference type="InterPro" id="IPR011545">
    <property type="entry name" value="DEAD/DEAH_box_helicase_dom"/>
</dbReference>
<comment type="similarity">
    <text evidence="5 7">Belongs to the DEAD box helicase family.</text>
</comment>
<dbReference type="PROSITE" id="PS51192">
    <property type="entry name" value="HELICASE_ATP_BIND_1"/>
    <property type="match status" value="1"/>
</dbReference>
<reference evidence="11 12" key="1">
    <citation type="submission" date="2020-08" db="EMBL/GenBank/DDBJ databases">
        <title>Genomic Encyclopedia of Type Strains, Phase IV (KMG-IV): sequencing the most valuable type-strain genomes for metagenomic binning, comparative biology and taxonomic classification.</title>
        <authorList>
            <person name="Goeker M."/>
        </authorList>
    </citation>
    <scope>NUCLEOTIDE SEQUENCE [LARGE SCALE GENOMIC DNA]</scope>
    <source>
        <strain evidence="11 12">DSM 23240</strain>
    </source>
</reference>
<dbReference type="CDD" id="cd12501">
    <property type="entry name" value="RRM_EcDbpA_like"/>
    <property type="match status" value="1"/>
</dbReference>
<dbReference type="PROSITE" id="PS00039">
    <property type="entry name" value="DEAD_ATP_HELICASE"/>
    <property type="match status" value="1"/>
</dbReference>
<gene>
    <name evidence="11" type="ORF">HNR39_000794</name>
</gene>
<evidence type="ECO:0000256" key="6">
    <source>
        <dbReference type="PROSITE-ProRule" id="PRU00552"/>
    </source>
</evidence>
<accession>A0A840RQI7</accession>
<dbReference type="CDD" id="cd00268">
    <property type="entry name" value="DEADc"/>
    <property type="match status" value="1"/>
</dbReference>
<dbReference type="GO" id="GO:0003724">
    <property type="term" value="F:RNA helicase activity"/>
    <property type="evidence" value="ECO:0007669"/>
    <property type="project" value="UniProtKB-EC"/>
</dbReference>
<keyword evidence="4 7" id="KW-0067">ATP-binding</keyword>
<protein>
    <submittedName>
        <fullName evidence="11">ATP-independent RNA helicase DbpA</fullName>
        <ecNumber evidence="11">3.6.4.13</ecNumber>
    </submittedName>
</protein>
<feature type="domain" description="Helicase C-terminal" evidence="9">
    <location>
        <begin position="216"/>
        <end position="376"/>
    </location>
</feature>
<evidence type="ECO:0000259" key="10">
    <source>
        <dbReference type="PROSITE" id="PS51195"/>
    </source>
</evidence>
<dbReference type="PROSITE" id="PS51194">
    <property type="entry name" value="HELICASE_CTER"/>
    <property type="match status" value="1"/>
</dbReference>
<dbReference type="Pfam" id="PF00270">
    <property type="entry name" value="DEAD"/>
    <property type="match status" value="1"/>
</dbReference>
<dbReference type="Pfam" id="PF00271">
    <property type="entry name" value="Helicase_C"/>
    <property type="match status" value="1"/>
</dbReference>
<dbReference type="GO" id="GO:0003676">
    <property type="term" value="F:nucleic acid binding"/>
    <property type="evidence" value="ECO:0007669"/>
    <property type="project" value="InterPro"/>
</dbReference>
<evidence type="ECO:0000256" key="7">
    <source>
        <dbReference type="RuleBase" id="RU000492"/>
    </source>
</evidence>
<dbReference type="InterPro" id="IPR001650">
    <property type="entry name" value="Helicase_C-like"/>
</dbReference>
<evidence type="ECO:0000259" key="8">
    <source>
        <dbReference type="PROSITE" id="PS51192"/>
    </source>
</evidence>
<dbReference type="InterPro" id="IPR012677">
    <property type="entry name" value="Nucleotide-bd_a/b_plait_sf"/>
</dbReference>
<dbReference type="NCBIfam" id="NF008744">
    <property type="entry name" value="PRK11776.1"/>
    <property type="match status" value="1"/>
</dbReference>
<keyword evidence="1 7" id="KW-0547">Nucleotide-binding</keyword>
<evidence type="ECO:0000256" key="3">
    <source>
        <dbReference type="ARBA" id="ARBA00022806"/>
    </source>
</evidence>